<dbReference type="InterPro" id="IPR003018">
    <property type="entry name" value="GAF"/>
</dbReference>
<evidence type="ECO:0000256" key="1">
    <source>
        <dbReference type="ARBA" id="ARBA00038454"/>
    </source>
</evidence>
<comment type="similarity">
    <text evidence="1">Belongs to the free Met sulfoxide reductase family.</text>
</comment>
<evidence type="ECO:0000313" key="3">
    <source>
        <dbReference type="EMBL" id="AEW06633.1"/>
    </source>
</evidence>
<dbReference type="PROSITE" id="PS01320">
    <property type="entry name" value="UPF0067"/>
    <property type="match status" value="1"/>
</dbReference>
<evidence type="ECO:0000259" key="2">
    <source>
        <dbReference type="SMART" id="SM00065"/>
    </source>
</evidence>
<dbReference type="InterPro" id="IPR051330">
    <property type="entry name" value="Phosphatase_reg/MetRdx"/>
</dbReference>
<reference evidence="3 4" key="2">
    <citation type="journal article" date="2012" name="Stand. Genomic Sci.">
        <title>Complete genome sequence of the moderately thermophilic mineral-sulfide-oxidizing firmicute Sulfobacillus acidophilus type strain (NAL(T)).</title>
        <authorList>
            <person name="Anderson I."/>
            <person name="Chertkov O."/>
            <person name="Chen A."/>
            <person name="Saunders E."/>
            <person name="Lapidus A."/>
            <person name="Nolan M."/>
            <person name="Lucas S."/>
            <person name="Hammon N."/>
            <person name="Deshpande S."/>
            <person name="Cheng J.F."/>
            <person name="Han C."/>
            <person name="Tapia R."/>
            <person name="Goodwin L.A."/>
            <person name="Pitluck S."/>
            <person name="Liolios K."/>
            <person name="Pagani I."/>
            <person name="Ivanova N."/>
            <person name="Mikhailova N."/>
            <person name="Pati A."/>
            <person name="Palaniappan K."/>
            <person name="Land M."/>
            <person name="Pan C."/>
            <person name="Rohde M."/>
            <person name="Pukall R."/>
            <person name="Goker M."/>
            <person name="Detter J.C."/>
            <person name="Woyke T."/>
            <person name="Bristow J."/>
            <person name="Eisen J.A."/>
            <person name="Markowitz V."/>
            <person name="Hugenholtz P."/>
            <person name="Kyrpides N.C."/>
            <person name="Klenk H.P."/>
            <person name="Mavromatis K."/>
        </authorList>
    </citation>
    <scope>NUCLEOTIDE SEQUENCE [LARGE SCALE GENOMIC DNA]</scope>
    <source>
        <strain evidence="4">ATCC 700253 / DSM 10332 / NAL</strain>
    </source>
</reference>
<sequence length="168" mass="18037">MDVELPSEASLDEVFTLAQGLLTGETNRIANLANLAALLGQYLPRINWAGFYLAEAGTGDWVLGPFWGKPACTRIPSGQGVVGTALASGTSLIVPDVHEFPGHIACDAASRSEIVVPIRDPSQVVVAGIDVDSPWPDRFGPPERAFLEALANRLGTLWSEWHGYDERV</sequence>
<evidence type="ECO:0000313" key="4">
    <source>
        <dbReference type="Proteomes" id="UP000005439"/>
    </source>
</evidence>
<dbReference type="STRING" id="679936.Sulac_3187"/>
<reference evidence="4" key="1">
    <citation type="submission" date="2011-12" db="EMBL/GenBank/DDBJ databases">
        <title>The complete genome of chromosome of Sulfobacillus acidophilus DSM 10332.</title>
        <authorList>
            <person name="Lucas S."/>
            <person name="Han J."/>
            <person name="Lapidus A."/>
            <person name="Bruce D."/>
            <person name="Goodwin L."/>
            <person name="Pitluck S."/>
            <person name="Peters L."/>
            <person name="Kyrpides N."/>
            <person name="Mavromatis K."/>
            <person name="Ivanova N."/>
            <person name="Mikhailova N."/>
            <person name="Chertkov O."/>
            <person name="Saunders E."/>
            <person name="Detter J.C."/>
            <person name="Tapia R."/>
            <person name="Han C."/>
            <person name="Land M."/>
            <person name="Hauser L."/>
            <person name="Markowitz V."/>
            <person name="Cheng J.-F."/>
            <person name="Hugenholtz P."/>
            <person name="Woyke T."/>
            <person name="Wu D."/>
            <person name="Pukall R."/>
            <person name="Gehrich-Schroeter G."/>
            <person name="Schneider S."/>
            <person name="Klenk H.-P."/>
            <person name="Eisen J.A."/>
        </authorList>
    </citation>
    <scope>NUCLEOTIDE SEQUENCE [LARGE SCALE GENOMIC DNA]</scope>
    <source>
        <strain evidence="4">ATCC 700253 / DSM 10332 / NAL</strain>
    </source>
</reference>
<dbReference type="GO" id="GO:0033745">
    <property type="term" value="F:L-methionine-(R)-S-oxide reductase activity"/>
    <property type="evidence" value="ECO:0007669"/>
    <property type="project" value="TreeGrafter"/>
</dbReference>
<name>G8U1M8_SULAD</name>
<dbReference type="SMART" id="SM00065">
    <property type="entry name" value="GAF"/>
    <property type="match status" value="1"/>
</dbReference>
<protein>
    <submittedName>
        <fullName evidence="3">GAF sensor protein</fullName>
    </submittedName>
</protein>
<dbReference type="GO" id="GO:0005829">
    <property type="term" value="C:cytosol"/>
    <property type="evidence" value="ECO:0007669"/>
    <property type="project" value="TreeGrafter"/>
</dbReference>
<dbReference type="PANTHER" id="PTHR21021:SF15">
    <property type="entry name" value="FREE METHIONINE-R-SULFOXIDE REDUCTASE"/>
    <property type="match status" value="1"/>
</dbReference>
<dbReference type="PATRIC" id="fig|679936.5.peg.3296"/>
<organism evidence="3 4">
    <name type="scientific">Sulfobacillus acidophilus (strain ATCC 700253 / DSM 10332 / NAL)</name>
    <dbReference type="NCBI Taxonomy" id="679936"/>
    <lineage>
        <taxon>Bacteria</taxon>
        <taxon>Bacillati</taxon>
        <taxon>Bacillota</taxon>
        <taxon>Clostridia</taxon>
        <taxon>Eubacteriales</taxon>
        <taxon>Clostridiales Family XVII. Incertae Sedis</taxon>
        <taxon>Sulfobacillus</taxon>
    </lineage>
</organism>
<dbReference type="KEGG" id="sap:Sulac_3187"/>
<dbReference type="EMBL" id="CP003179">
    <property type="protein sequence ID" value="AEW06633.1"/>
    <property type="molecule type" value="Genomic_DNA"/>
</dbReference>
<accession>G8U1M8</accession>
<proteinExistence type="inferred from homology"/>
<keyword evidence="4" id="KW-1185">Reference proteome</keyword>
<dbReference type="Gene3D" id="3.30.450.40">
    <property type="match status" value="1"/>
</dbReference>
<dbReference type="SUPFAM" id="SSF55781">
    <property type="entry name" value="GAF domain-like"/>
    <property type="match status" value="1"/>
</dbReference>
<dbReference type="PANTHER" id="PTHR21021">
    <property type="entry name" value="GAF/PUTATIVE CYTOSKELETAL PROTEIN"/>
    <property type="match status" value="1"/>
</dbReference>
<dbReference type="HOGENOM" id="CLU_077738_2_0_9"/>
<gene>
    <name evidence="3" type="ordered locus">Sulac_3187</name>
</gene>
<dbReference type="AlphaFoldDB" id="G8U1M8"/>
<dbReference type="Pfam" id="PF01590">
    <property type="entry name" value="GAF"/>
    <property type="match status" value="1"/>
</dbReference>
<feature type="domain" description="GAF" evidence="2">
    <location>
        <begin position="27"/>
        <end position="168"/>
    </location>
</feature>
<dbReference type="Proteomes" id="UP000005439">
    <property type="component" value="Chromosome"/>
</dbReference>
<dbReference type="InterPro" id="IPR029016">
    <property type="entry name" value="GAF-like_dom_sf"/>
</dbReference>
<dbReference type="InterPro" id="IPR000614">
    <property type="entry name" value="FRMsr_CS"/>
</dbReference>